<keyword evidence="8" id="KW-0406">Ion transport</keyword>
<evidence type="ECO:0000256" key="9">
    <source>
        <dbReference type="ARBA" id="ARBA00023136"/>
    </source>
</evidence>
<keyword evidence="2" id="KW-0813">Transport</keyword>
<dbReference type="InterPro" id="IPR003439">
    <property type="entry name" value="ABC_transporter-like_ATP-bd"/>
</dbReference>
<dbReference type="InterPro" id="IPR003593">
    <property type="entry name" value="AAA+_ATPase"/>
</dbReference>
<dbReference type="RefSeq" id="WP_302076458.1">
    <property type="nucleotide sequence ID" value="NZ_JAUKWQ010000002.1"/>
</dbReference>
<feature type="domain" description="ABC transporter" evidence="10">
    <location>
        <begin position="4"/>
        <end position="236"/>
    </location>
</feature>
<reference evidence="11" key="1">
    <citation type="journal article" date="2015" name="Int. J. Syst. Evol. Microbiol.">
        <title>Rhizobium oryzicola sp. nov., potential plant-growth-promoting endophytic bacteria isolated from rice roots.</title>
        <authorList>
            <person name="Zhang X.X."/>
            <person name="Gao J.S."/>
            <person name="Cao Y.H."/>
            <person name="Sheirdil R.A."/>
            <person name="Wang X.C."/>
            <person name="Zhang L."/>
        </authorList>
    </citation>
    <scope>NUCLEOTIDE SEQUENCE</scope>
    <source>
        <strain evidence="11">05753</strain>
    </source>
</reference>
<evidence type="ECO:0000256" key="3">
    <source>
        <dbReference type="ARBA" id="ARBA00022475"/>
    </source>
</evidence>
<dbReference type="PANTHER" id="PTHR42781">
    <property type="entry name" value="SPERMIDINE/PUTRESCINE IMPORT ATP-BINDING PROTEIN POTA"/>
    <property type="match status" value="1"/>
</dbReference>
<dbReference type="Pfam" id="PF08402">
    <property type="entry name" value="TOBE_2"/>
    <property type="match status" value="1"/>
</dbReference>
<dbReference type="Proteomes" id="UP001169006">
    <property type="component" value="Unassembled WGS sequence"/>
</dbReference>
<keyword evidence="9" id="KW-0472">Membrane</keyword>
<name>A0ABT8SVH6_9HYPH</name>
<dbReference type="InterPro" id="IPR008995">
    <property type="entry name" value="Mo/tungstate-bd_C_term_dom"/>
</dbReference>
<dbReference type="InterPro" id="IPR050093">
    <property type="entry name" value="ABC_SmlMolc_Importer"/>
</dbReference>
<dbReference type="Gene3D" id="3.40.50.300">
    <property type="entry name" value="P-loop containing nucleotide triphosphate hydrolases"/>
    <property type="match status" value="1"/>
</dbReference>
<accession>A0ABT8SVH6</accession>
<evidence type="ECO:0000256" key="2">
    <source>
        <dbReference type="ARBA" id="ARBA00022448"/>
    </source>
</evidence>
<keyword evidence="4" id="KW-0410">Iron transport</keyword>
<dbReference type="CDD" id="cd03259">
    <property type="entry name" value="ABC_Carb_Solutes_like"/>
    <property type="match status" value="1"/>
</dbReference>
<evidence type="ECO:0000256" key="8">
    <source>
        <dbReference type="ARBA" id="ARBA00023065"/>
    </source>
</evidence>
<dbReference type="InterPro" id="IPR015853">
    <property type="entry name" value="ABC_transpr_FbpC"/>
</dbReference>
<gene>
    <name evidence="11" type="ORF">Q2T52_09415</name>
</gene>
<sequence length="345" mass="36598">MTVLSIDKVSKRYGKVQALDQVSVEASSGMRTAVVGPSGSGKTTLLRMIAGFETPDSGSVSVGGEVLADAHRSMPAHLRGIGIVAQDGALFPHLTVADNIGFGIPRGDRERTERVLSLLEMVELEPGMLTRRPHQLSGGQQQRVALARALACRPRLMLLDEPFSALDTGLRENMRKTVARVLQAAGVTTILVTHDQEEALSFADRLVVMREGRVVQAGTPQDLYFHPNDRATALFMGDAVLLPAIAKGSVAACALGNVPIVGEHKGKVEIMLRPEQIRIATDGSQQDNTGQVVDVEFSGATSTIAVALNGVALPPIRIKTSSVALPAPGAYVRLDVAEKAHVLEG</sequence>
<protein>
    <submittedName>
        <fullName evidence="11">ABC transporter ATP-binding protein</fullName>
    </submittedName>
</protein>
<evidence type="ECO:0000313" key="12">
    <source>
        <dbReference type="Proteomes" id="UP001169006"/>
    </source>
</evidence>
<evidence type="ECO:0000256" key="1">
    <source>
        <dbReference type="ARBA" id="ARBA00005417"/>
    </source>
</evidence>
<comment type="caution">
    <text evidence="11">The sequence shown here is derived from an EMBL/GenBank/DDBJ whole genome shotgun (WGS) entry which is preliminary data.</text>
</comment>
<evidence type="ECO:0000256" key="7">
    <source>
        <dbReference type="ARBA" id="ARBA00023004"/>
    </source>
</evidence>
<proteinExistence type="inferred from homology"/>
<evidence type="ECO:0000256" key="5">
    <source>
        <dbReference type="ARBA" id="ARBA00022741"/>
    </source>
</evidence>
<organism evidence="11 12">
    <name type="scientific">Rhizobium oryzicola</name>
    <dbReference type="NCBI Taxonomy" id="1232668"/>
    <lineage>
        <taxon>Bacteria</taxon>
        <taxon>Pseudomonadati</taxon>
        <taxon>Pseudomonadota</taxon>
        <taxon>Alphaproteobacteria</taxon>
        <taxon>Hyphomicrobiales</taxon>
        <taxon>Rhizobiaceae</taxon>
        <taxon>Rhizobium/Agrobacterium group</taxon>
        <taxon>Rhizobium</taxon>
    </lineage>
</organism>
<dbReference type="SMART" id="SM00382">
    <property type="entry name" value="AAA"/>
    <property type="match status" value="1"/>
</dbReference>
<dbReference type="Pfam" id="PF00005">
    <property type="entry name" value="ABC_tran"/>
    <property type="match status" value="1"/>
</dbReference>
<keyword evidence="6 11" id="KW-0067">ATP-binding</keyword>
<dbReference type="PROSITE" id="PS50893">
    <property type="entry name" value="ABC_TRANSPORTER_2"/>
    <property type="match status" value="1"/>
</dbReference>
<dbReference type="EMBL" id="JAUKWQ010000002">
    <property type="protein sequence ID" value="MDO1582316.1"/>
    <property type="molecule type" value="Genomic_DNA"/>
</dbReference>
<evidence type="ECO:0000256" key="6">
    <source>
        <dbReference type="ARBA" id="ARBA00022840"/>
    </source>
</evidence>
<keyword evidence="12" id="KW-1185">Reference proteome</keyword>
<dbReference type="SUPFAM" id="SSF52540">
    <property type="entry name" value="P-loop containing nucleoside triphosphate hydrolases"/>
    <property type="match status" value="1"/>
</dbReference>
<evidence type="ECO:0000313" key="11">
    <source>
        <dbReference type="EMBL" id="MDO1582316.1"/>
    </source>
</evidence>
<dbReference type="Gene3D" id="2.40.50.450">
    <property type="match status" value="1"/>
</dbReference>
<dbReference type="GO" id="GO:0005524">
    <property type="term" value="F:ATP binding"/>
    <property type="evidence" value="ECO:0007669"/>
    <property type="project" value="UniProtKB-KW"/>
</dbReference>
<evidence type="ECO:0000256" key="4">
    <source>
        <dbReference type="ARBA" id="ARBA00022496"/>
    </source>
</evidence>
<keyword evidence="5" id="KW-0547">Nucleotide-binding</keyword>
<comment type="similarity">
    <text evidence="1">Belongs to the ABC transporter superfamily.</text>
</comment>
<reference evidence="11" key="2">
    <citation type="submission" date="2023-07" db="EMBL/GenBank/DDBJ databases">
        <authorList>
            <person name="Sun H."/>
        </authorList>
    </citation>
    <scope>NUCLEOTIDE SEQUENCE</scope>
    <source>
        <strain evidence="11">05753</strain>
    </source>
</reference>
<dbReference type="SUPFAM" id="SSF50331">
    <property type="entry name" value="MOP-like"/>
    <property type="match status" value="1"/>
</dbReference>
<evidence type="ECO:0000259" key="10">
    <source>
        <dbReference type="PROSITE" id="PS50893"/>
    </source>
</evidence>
<keyword evidence="7" id="KW-0408">Iron</keyword>
<dbReference type="InterPro" id="IPR013611">
    <property type="entry name" value="Transp-assoc_OB_typ2"/>
</dbReference>
<dbReference type="PANTHER" id="PTHR42781:SF4">
    <property type="entry name" value="SPERMIDINE_PUTRESCINE IMPORT ATP-BINDING PROTEIN POTA"/>
    <property type="match status" value="1"/>
</dbReference>
<dbReference type="InterPro" id="IPR027417">
    <property type="entry name" value="P-loop_NTPase"/>
</dbReference>
<dbReference type="PROSITE" id="PS00211">
    <property type="entry name" value="ABC_TRANSPORTER_1"/>
    <property type="match status" value="1"/>
</dbReference>
<dbReference type="InterPro" id="IPR017871">
    <property type="entry name" value="ABC_transporter-like_CS"/>
</dbReference>
<keyword evidence="3" id="KW-1003">Cell membrane</keyword>